<dbReference type="Proteomes" id="UP001166585">
    <property type="component" value="Unassembled WGS sequence"/>
</dbReference>
<dbReference type="EMBL" id="JAHCQH010000014">
    <property type="protein sequence ID" value="MBS9476249.1"/>
    <property type="molecule type" value="Genomic_DNA"/>
</dbReference>
<dbReference type="InterPro" id="IPR050879">
    <property type="entry name" value="Acyltransferase_3"/>
</dbReference>
<proteinExistence type="predicted"/>
<evidence type="ECO:0000256" key="1">
    <source>
        <dbReference type="SAM" id="Phobius"/>
    </source>
</evidence>
<sequence>MSGKQDNNRYAALDGLRAVSAIMVYGVHFGGPAWAPYSGWLGVQAFFVLSGFLITGMLLQEREASGTVAMGAFYLRRAARILPAYSVVLCIVVLQAYIYEPFWPAVREALPFFLTFTNEFAPPTNFMPSWTLGIEWKFYLVWPLVFLLPLSWRGLAVAWALAVAVFVINWNVRIFQASHYSVLLIGAGLAIAMQHEGLRRRLEHLSSPLASVALLAGVVAFHVWSLDLKALLGDGRMNIVYGALIAGLLVALLGNNPVQQLFGSAPLAAIGRRSYSFYLVQIIALQAFNGVILGVPPSTGGLVGAVVVGLMLADIMYRYVELPAISAARALLVRPKRKAAQPA</sequence>
<feature type="transmembrane region" description="Helical" evidence="1">
    <location>
        <begin position="37"/>
        <end position="59"/>
    </location>
</feature>
<accession>A0ABS5R625</accession>
<keyword evidence="3" id="KW-0808">Transferase</keyword>
<evidence type="ECO:0000313" key="4">
    <source>
        <dbReference type="Proteomes" id="UP001166585"/>
    </source>
</evidence>
<gene>
    <name evidence="3" type="ORF">KIP89_03925</name>
</gene>
<feature type="transmembrane region" description="Helical" evidence="1">
    <location>
        <begin position="205"/>
        <end position="224"/>
    </location>
</feature>
<dbReference type="InterPro" id="IPR002656">
    <property type="entry name" value="Acyl_transf_3_dom"/>
</dbReference>
<reference evidence="3" key="1">
    <citation type="submission" date="2021-05" db="EMBL/GenBank/DDBJ databases">
        <authorList>
            <person name="Sun Q."/>
            <person name="Inoue M."/>
        </authorList>
    </citation>
    <scope>NUCLEOTIDE SEQUENCE</scope>
    <source>
        <strain evidence="3">VKM B-3255</strain>
    </source>
</reference>
<comment type="caution">
    <text evidence="3">The sequence shown here is derived from an EMBL/GenBank/DDBJ whole genome shotgun (WGS) entry which is preliminary data.</text>
</comment>
<feature type="transmembrane region" description="Helical" evidence="1">
    <location>
        <begin position="80"/>
        <end position="98"/>
    </location>
</feature>
<keyword evidence="1" id="KW-0472">Membrane</keyword>
<organism evidence="3 4">
    <name type="scientific">Ancylobacter radicis</name>
    <dbReference type="NCBI Taxonomy" id="2836179"/>
    <lineage>
        <taxon>Bacteria</taxon>
        <taxon>Pseudomonadati</taxon>
        <taxon>Pseudomonadota</taxon>
        <taxon>Alphaproteobacteria</taxon>
        <taxon>Hyphomicrobiales</taxon>
        <taxon>Xanthobacteraceae</taxon>
        <taxon>Ancylobacter</taxon>
    </lineage>
</organism>
<dbReference type="Pfam" id="PF01757">
    <property type="entry name" value="Acyl_transf_3"/>
    <property type="match status" value="1"/>
</dbReference>
<dbReference type="RefSeq" id="WP_213754106.1">
    <property type="nucleotide sequence ID" value="NZ_JAHCQH010000014.1"/>
</dbReference>
<protein>
    <submittedName>
        <fullName evidence="3">Acyltransferase</fullName>
    </submittedName>
</protein>
<feature type="transmembrane region" description="Helical" evidence="1">
    <location>
        <begin position="236"/>
        <end position="254"/>
    </location>
</feature>
<feature type="domain" description="Acyltransferase 3" evidence="2">
    <location>
        <begin position="11"/>
        <end position="315"/>
    </location>
</feature>
<feature type="transmembrane region" description="Helical" evidence="1">
    <location>
        <begin position="174"/>
        <end position="193"/>
    </location>
</feature>
<keyword evidence="1" id="KW-1133">Transmembrane helix</keyword>
<evidence type="ECO:0000313" key="3">
    <source>
        <dbReference type="EMBL" id="MBS9476249.1"/>
    </source>
</evidence>
<name>A0ABS5R625_9HYPH</name>
<feature type="transmembrane region" description="Helical" evidence="1">
    <location>
        <begin position="12"/>
        <end position="31"/>
    </location>
</feature>
<keyword evidence="3" id="KW-0012">Acyltransferase</keyword>
<keyword evidence="4" id="KW-1185">Reference proteome</keyword>
<keyword evidence="1" id="KW-0812">Transmembrane</keyword>
<dbReference type="PANTHER" id="PTHR23028">
    <property type="entry name" value="ACETYLTRANSFERASE"/>
    <property type="match status" value="1"/>
</dbReference>
<feature type="transmembrane region" description="Helical" evidence="1">
    <location>
        <begin position="139"/>
        <end position="168"/>
    </location>
</feature>
<dbReference type="GO" id="GO:0016746">
    <property type="term" value="F:acyltransferase activity"/>
    <property type="evidence" value="ECO:0007669"/>
    <property type="project" value="UniProtKB-KW"/>
</dbReference>
<evidence type="ECO:0000259" key="2">
    <source>
        <dbReference type="Pfam" id="PF01757"/>
    </source>
</evidence>
<dbReference type="PANTHER" id="PTHR23028:SF53">
    <property type="entry name" value="ACYL_TRANSF_3 DOMAIN-CONTAINING PROTEIN"/>
    <property type="match status" value="1"/>
</dbReference>